<accession>A0A6P7TL66</accession>
<feature type="compositionally biased region" description="Acidic residues" evidence="3">
    <location>
        <begin position="84"/>
        <end position="96"/>
    </location>
</feature>
<dbReference type="GO" id="GO:0003682">
    <property type="term" value="F:chromatin binding"/>
    <property type="evidence" value="ECO:0007669"/>
    <property type="project" value="TreeGrafter"/>
</dbReference>
<sequence>MELPNMGDRVFAAECIQKRRIRKGKVEYYVKWKGWSPKYNTWEPEENILDLRLIEAFKSSQTDKDVLPHKKGPRPKRVKLQDSATDDTGDGSDLELESPPCRRKSVSHIDQGLCGSTTTTTTNSSNNNNNNTTSSTGSASSSSTSACNEGAASGKYRPRDTYRGLPAVPPPPPPPPPPPDVGRKDRDRERERERERERDRERPSSHKGLDDKMTAGSSNNNNSSSNSSNSNNTSGGGGGACGGAHRSSSKTSERSSGGLMDANPSGSHSSSLQVHHLPVKRGPGRPPKNRTTLGVTSSSTSTSSSSLSNASAKSLSSTSSSNRPSSVIKSTGNVTHHTMRKQDKGSGVGVGSSSGVSTGSASSTTAASPTSASAAMTTASAVNGQSIRSTTAITTTTTTTTSVAKMAAVVEGAVEVVLPAVAAATPQVAVWVSVGACALAWAAVAVLAAGSLGPFSVSCRTATRTRCPHPVGTDPRSPASGSRLCRGTERGTAIGTERGRGTAATMGWSTAQTPKTRAALAAAAEPAGSGAQRWAVWVEEGQAPSGGPTGAHRPMSNPYLTKCSSPTSRPTRSPLLSGSAQPGRGSSGTGRTDSPGDGDGDNDGSDGDEIVMVSTMVVVAMIV</sequence>
<dbReference type="InterPro" id="IPR000953">
    <property type="entry name" value="Chromo/chromo_shadow_dom"/>
</dbReference>
<feature type="compositionally biased region" description="Low complexity" evidence="3">
    <location>
        <begin position="296"/>
        <end position="326"/>
    </location>
</feature>
<dbReference type="AlphaFoldDB" id="A0A6P7TL66"/>
<keyword evidence="5" id="KW-1185">Reference proteome</keyword>
<feature type="region of interest" description="Disordered" evidence="3">
    <location>
        <begin position="465"/>
        <end position="487"/>
    </location>
</feature>
<evidence type="ECO:0000256" key="2">
    <source>
        <dbReference type="ARBA" id="ARBA00023242"/>
    </source>
</evidence>
<feature type="compositionally biased region" description="Low complexity" evidence="3">
    <location>
        <begin position="564"/>
        <end position="577"/>
    </location>
</feature>
<dbReference type="InterPro" id="IPR023780">
    <property type="entry name" value="Chromo_domain"/>
</dbReference>
<feature type="region of interest" description="Disordered" evidence="3">
    <location>
        <begin position="62"/>
        <end position="370"/>
    </location>
</feature>
<feature type="domain" description="Chromo" evidence="4">
    <location>
        <begin position="11"/>
        <end position="69"/>
    </location>
</feature>
<dbReference type="Pfam" id="PF00385">
    <property type="entry name" value="Chromo"/>
    <property type="match status" value="1"/>
</dbReference>
<organism evidence="5 6">
    <name type="scientific">Octopus sinensis</name>
    <name type="common">East Asian common octopus</name>
    <dbReference type="NCBI Taxonomy" id="2607531"/>
    <lineage>
        <taxon>Eukaryota</taxon>
        <taxon>Metazoa</taxon>
        <taxon>Spiralia</taxon>
        <taxon>Lophotrochozoa</taxon>
        <taxon>Mollusca</taxon>
        <taxon>Cephalopoda</taxon>
        <taxon>Coleoidea</taxon>
        <taxon>Octopodiformes</taxon>
        <taxon>Octopoda</taxon>
        <taxon>Incirrata</taxon>
        <taxon>Octopodidae</taxon>
        <taxon>Octopus</taxon>
    </lineage>
</organism>
<feature type="compositionally biased region" description="Acidic residues" evidence="3">
    <location>
        <begin position="596"/>
        <end position="609"/>
    </location>
</feature>
<evidence type="ECO:0000313" key="6">
    <source>
        <dbReference type="RefSeq" id="XP_029652203.1"/>
    </source>
</evidence>
<dbReference type="KEGG" id="osn:115225385"/>
<evidence type="ECO:0000256" key="3">
    <source>
        <dbReference type="SAM" id="MobiDB-lite"/>
    </source>
</evidence>
<dbReference type="PANTHER" id="PTHR46389:SF3">
    <property type="entry name" value="POLYCOMB GROUP PROTEIN PC"/>
    <property type="match status" value="1"/>
</dbReference>
<dbReference type="SUPFAM" id="SSF101447">
    <property type="entry name" value="Formin homology 2 domain (FH2 domain)"/>
    <property type="match status" value="1"/>
</dbReference>
<dbReference type="GO" id="GO:0000122">
    <property type="term" value="P:negative regulation of transcription by RNA polymerase II"/>
    <property type="evidence" value="ECO:0007669"/>
    <property type="project" value="TreeGrafter"/>
</dbReference>
<evidence type="ECO:0000313" key="5">
    <source>
        <dbReference type="Proteomes" id="UP000515154"/>
    </source>
</evidence>
<feature type="compositionally biased region" description="Low complexity" evidence="3">
    <location>
        <begin position="243"/>
        <end position="256"/>
    </location>
</feature>
<proteinExistence type="predicted"/>
<dbReference type="SUPFAM" id="SSF54160">
    <property type="entry name" value="Chromo domain-like"/>
    <property type="match status" value="1"/>
</dbReference>
<dbReference type="Gene3D" id="2.40.50.40">
    <property type="match status" value="1"/>
</dbReference>
<feature type="compositionally biased region" description="Basic residues" evidence="3">
    <location>
        <begin position="69"/>
        <end position="78"/>
    </location>
</feature>
<dbReference type="GO" id="GO:0000785">
    <property type="term" value="C:chromatin"/>
    <property type="evidence" value="ECO:0007669"/>
    <property type="project" value="TreeGrafter"/>
</dbReference>
<reference evidence="6" key="1">
    <citation type="submission" date="2025-08" db="UniProtKB">
        <authorList>
            <consortium name="RefSeq"/>
        </authorList>
    </citation>
    <scope>IDENTIFICATION</scope>
</reference>
<gene>
    <name evidence="6" type="primary">LOC115225385</name>
</gene>
<dbReference type="SMART" id="SM00298">
    <property type="entry name" value="CHROMO"/>
    <property type="match status" value="1"/>
</dbReference>
<comment type="subcellular location">
    <subcellularLocation>
        <location evidence="1">Nucleus</location>
    </subcellularLocation>
</comment>
<feature type="compositionally biased region" description="Pro residues" evidence="3">
    <location>
        <begin position="167"/>
        <end position="180"/>
    </location>
</feature>
<feature type="compositionally biased region" description="Low complexity" evidence="3">
    <location>
        <begin position="115"/>
        <end position="146"/>
    </location>
</feature>
<evidence type="ECO:0000259" key="4">
    <source>
        <dbReference type="PROSITE" id="PS50013"/>
    </source>
</evidence>
<dbReference type="InterPro" id="IPR016197">
    <property type="entry name" value="Chromo-like_dom_sf"/>
</dbReference>
<dbReference type="GO" id="GO:0035102">
    <property type="term" value="C:PRC1 complex"/>
    <property type="evidence" value="ECO:0007669"/>
    <property type="project" value="TreeGrafter"/>
</dbReference>
<keyword evidence="2" id="KW-0539">Nucleus</keyword>
<feature type="compositionally biased region" description="Low complexity" evidence="3">
    <location>
        <begin position="353"/>
        <end position="370"/>
    </location>
</feature>
<evidence type="ECO:0000256" key="1">
    <source>
        <dbReference type="ARBA" id="ARBA00004123"/>
    </source>
</evidence>
<feature type="region of interest" description="Disordered" evidence="3">
    <location>
        <begin position="541"/>
        <end position="609"/>
    </location>
</feature>
<protein>
    <submittedName>
        <fullName evidence="6">Uncharacterized protein DDB_G0271670</fullName>
    </submittedName>
</protein>
<dbReference type="Proteomes" id="UP000515154">
    <property type="component" value="Linkage group LG27"/>
</dbReference>
<dbReference type="RefSeq" id="XP_029652203.1">
    <property type="nucleotide sequence ID" value="XM_029796343.2"/>
</dbReference>
<dbReference type="CDD" id="cd18627">
    <property type="entry name" value="CD_polycomb_like"/>
    <property type="match status" value="1"/>
</dbReference>
<dbReference type="PANTHER" id="PTHR46389">
    <property type="entry name" value="POLYCOMB GROUP PROTEIN PC"/>
    <property type="match status" value="1"/>
</dbReference>
<feature type="compositionally biased region" description="Polar residues" evidence="3">
    <location>
        <begin position="327"/>
        <end position="336"/>
    </location>
</feature>
<name>A0A6P7TL66_9MOLL</name>
<feature type="compositionally biased region" description="Polar residues" evidence="3">
    <location>
        <begin position="264"/>
        <end position="273"/>
    </location>
</feature>
<feature type="compositionally biased region" description="Basic and acidic residues" evidence="3">
    <location>
        <begin position="181"/>
        <end position="213"/>
    </location>
</feature>
<dbReference type="InterPro" id="IPR052458">
    <property type="entry name" value="PcG_PRC1-like_component"/>
</dbReference>
<dbReference type="InterPro" id="IPR023779">
    <property type="entry name" value="Chromodomain_CS"/>
</dbReference>
<dbReference type="PROSITE" id="PS50013">
    <property type="entry name" value="CHROMO_2"/>
    <property type="match status" value="1"/>
</dbReference>
<feature type="compositionally biased region" description="Low complexity" evidence="3">
    <location>
        <begin position="215"/>
        <end position="233"/>
    </location>
</feature>
<dbReference type="PROSITE" id="PS00598">
    <property type="entry name" value="CHROMO_1"/>
    <property type="match status" value="1"/>
</dbReference>